<dbReference type="Gene3D" id="3.40.50.2300">
    <property type="match status" value="1"/>
</dbReference>
<evidence type="ECO:0000313" key="3">
    <source>
        <dbReference type="RefSeq" id="XP_013793112.2"/>
    </source>
</evidence>
<feature type="domain" description="Piwi" evidence="1">
    <location>
        <begin position="196"/>
        <end position="314"/>
    </location>
</feature>
<proteinExistence type="predicted"/>
<dbReference type="InterPro" id="IPR003165">
    <property type="entry name" value="Piwi"/>
</dbReference>
<feature type="non-terminal residue" evidence="3">
    <location>
        <position position="1"/>
    </location>
</feature>
<dbReference type="InterPro" id="IPR036397">
    <property type="entry name" value="RNaseH_sf"/>
</dbReference>
<dbReference type="InterPro" id="IPR012337">
    <property type="entry name" value="RNaseH-like_sf"/>
</dbReference>
<dbReference type="PANTHER" id="PTHR22891">
    <property type="entry name" value="EUKARYOTIC TRANSLATION INITIATION FACTOR 2C"/>
    <property type="match status" value="1"/>
</dbReference>
<evidence type="ECO:0000259" key="1">
    <source>
        <dbReference type="PROSITE" id="PS50822"/>
    </source>
</evidence>
<dbReference type="Pfam" id="PF02171">
    <property type="entry name" value="Piwi"/>
    <property type="match status" value="1"/>
</dbReference>
<protein>
    <submittedName>
        <fullName evidence="3">Piwi-like protein 2</fullName>
    </submittedName>
</protein>
<sequence length="337" mass="38334">WQKKENYLEFFSLQEETSKLICLIPELSYMTGLTDEMRSDFKVMKDIAVHTRVTPNQRQAALHQFINNINSNSEAKQMLADWGVSVQSGIVAVGGRLLPSEKLLMKNKSFYTSPEADWGRNITQDAVISAVHLNNWLVIVSKRDGSKANDFITMMKKVCPSMGINISEPVRFILRDDRTESYLRALRDNVNQQVQVVVIIFPTSRDDRYSAVKKLCCIDMPVPSQVINARTISNHQKLRSVTQKVALQINCKLGGELWALEIPIHKRTMVCGIDVYHDMSRGGRSVLGFVSSLNQSFTRWFSRPAFQQSGQELIDCLKLAFLGALRKYYEVCTLFSI</sequence>
<dbReference type="SUPFAM" id="SSF53098">
    <property type="entry name" value="Ribonuclease H-like"/>
    <property type="match status" value="1"/>
</dbReference>
<dbReference type="RefSeq" id="XP_013793112.2">
    <property type="nucleotide sequence ID" value="XM_013937658.2"/>
</dbReference>
<reference evidence="3" key="1">
    <citation type="submission" date="2025-08" db="UniProtKB">
        <authorList>
            <consortium name="RefSeq"/>
        </authorList>
    </citation>
    <scope>IDENTIFICATION</scope>
    <source>
        <tissue evidence="3">Muscle</tissue>
    </source>
</reference>
<keyword evidence="2" id="KW-1185">Reference proteome</keyword>
<dbReference type="PROSITE" id="PS50822">
    <property type="entry name" value="PIWI"/>
    <property type="match status" value="1"/>
</dbReference>
<dbReference type="Proteomes" id="UP000694941">
    <property type="component" value="Unplaced"/>
</dbReference>
<name>A0ABM1C2M0_LIMPO</name>
<organism evidence="2 3">
    <name type="scientific">Limulus polyphemus</name>
    <name type="common">Atlantic horseshoe crab</name>
    <dbReference type="NCBI Taxonomy" id="6850"/>
    <lineage>
        <taxon>Eukaryota</taxon>
        <taxon>Metazoa</taxon>
        <taxon>Ecdysozoa</taxon>
        <taxon>Arthropoda</taxon>
        <taxon>Chelicerata</taxon>
        <taxon>Merostomata</taxon>
        <taxon>Xiphosura</taxon>
        <taxon>Limulidae</taxon>
        <taxon>Limulus</taxon>
    </lineage>
</organism>
<dbReference type="Gene3D" id="3.30.420.10">
    <property type="entry name" value="Ribonuclease H-like superfamily/Ribonuclease H"/>
    <property type="match status" value="1"/>
</dbReference>
<dbReference type="GeneID" id="106477056"/>
<accession>A0ABM1C2M0</accession>
<gene>
    <name evidence="3" type="primary">LOC106477056</name>
</gene>
<evidence type="ECO:0000313" key="2">
    <source>
        <dbReference type="Proteomes" id="UP000694941"/>
    </source>
</evidence>